<evidence type="ECO:0000256" key="13">
    <source>
        <dbReference type="PIRNR" id="PIRNR000641"/>
    </source>
</evidence>
<dbReference type="PROSITE" id="PS50948">
    <property type="entry name" value="PAN"/>
    <property type="match status" value="1"/>
</dbReference>
<comment type="catalytic activity">
    <reaction evidence="11 13">
        <text>L-threonyl-[protein] + ATP = O-phospho-L-threonyl-[protein] + ADP + H(+)</text>
        <dbReference type="Rhea" id="RHEA:46608"/>
        <dbReference type="Rhea" id="RHEA-COMP:11060"/>
        <dbReference type="Rhea" id="RHEA-COMP:11605"/>
        <dbReference type="ChEBI" id="CHEBI:15378"/>
        <dbReference type="ChEBI" id="CHEBI:30013"/>
        <dbReference type="ChEBI" id="CHEBI:30616"/>
        <dbReference type="ChEBI" id="CHEBI:61977"/>
        <dbReference type="ChEBI" id="CHEBI:456216"/>
        <dbReference type="EC" id="2.7.11.1"/>
    </reaction>
</comment>
<dbReference type="AlphaFoldDB" id="A0A2P5XM03"/>
<dbReference type="InterPro" id="IPR000719">
    <property type="entry name" value="Prot_kinase_dom"/>
</dbReference>
<evidence type="ECO:0000256" key="9">
    <source>
        <dbReference type="ARBA" id="ARBA00023157"/>
    </source>
</evidence>
<dbReference type="PROSITE" id="PS50011">
    <property type="entry name" value="PROTEIN_KINASE_DOM"/>
    <property type="match status" value="1"/>
</dbReference>
<dbReference type="PANTHER" id="PTHR27002:SF926">
    <property type="entry name" value="OS07G0535800 PROTEIN"/>
    <property type="match status" value="1"/>
</dbReference>
<dbReference type="Gene3D" id="2.90.10.10">
    <property type="entry name" value="Bulb-type lectin domain"/>
    <property type="match status" value="1"/>
</dbReference>
<dbReference type="CDD" id="cd00028">
    <property type="entry name" value="B_lectin"/>
    <property type="match status" value="1"/>
</dbReference>
<comment type="subcellular location">
    <subcellularLocation>
        <location evidence="1">Cell membrane</location>
        <topology evidence="1">Single-pass type I membrane protein</topology>
    </subcellularLocation>
</comment>
<evidence type="ECO:0000256" key="12">
    <source>
        <dbReference type="ARBA" id="ARBA00048679"/>
    </source>
</evidence>
<dbReference type="InterPro" id="IPR024171">
    <property type="entry name" value="SRK-like_kinase"/>
</dbReference>
<keyword evidence="2" id="KW-1003">Cell membrane</keyword>
<evidence type="ECO:0000256" key="2">
    <source>
        <dbReference type="ARBA" id="ARBA00022475"/>
    </source>
</evidence>
<evidence type="ECO:0000313" key="19">
    <source>
        <dbReference type="Proteomes" id="UP000239757"/>
    </source>
</evidence>
<feature type="domain" description="Bulb-type lectin" evidence="16">
    <location>
        <begin position="28"/>
        <end position="146"/>
    </location>
</feature>
<evidence type="ECO:0000256" key="1">
    <source>
        <dbReference type="ARBA" id="ARBA00004251"/>
    </source>
</evidence>
<dbReference type="SMART" id="SM00473">
    <property type="entry name" value="PAN_AP"/>
    <property type="match status" value="1"/>
</dbReference>
<dbReference type="InterPro" id="IPR001245">
    <property type="entry name" value="Ser-Thr/Tyr_kinase_cat_dom"/>
</dbReference>
<evidence type="ECO:0000256" key="4">
    <source>
        <dbReference type="ARBA" id="ARBA00022679"/>
    </source>
</evidence>
<keyword evidence="2" id="KW-0472">Membrane</keyword>
<dbReference type="CDD" id="cd14066">
    <property type="entry name" value="STKc_IRAK"/>
    <property type="match status" value="1"/>
</dbReference>
<evidence type="ECO:0000256" key="14">
    <source>
        <dbReference type="SAM" id="SignalP"/>
    </source>
</evidence>
<evidence type="ECO:0000259" key="15">
    <source>
        <dbReference type="PROSITE" id="PS50011"/>
    </source>
</evidence>
<dbReference type="PROSITE" id="PS50927">
    <property type="entry name" value="BULB_LECTIN"/>
    <property type="match status" value="1"/>
</dbReference>
<feature type="chain" id="PRO_5015173400" description="Receptor-like serine/threonine-protein kinase" evidence="14">
    <location>
        <begin position="27"/>
        <end position="801"/>
    </location>
</feature>
<keyword evidence="3 13" id="KW-0723">Serine/threonine-protein kinase</keyword>
<dbReference type="InterPro" id="IPR003609">
    <property type="entry name" value="Pan_app"/>
</dbReference>
<keyword evidence="8 13" id="KW-0067">ATP-binding</keyword>
<keyword evidence="9" id="KW-1015">Disulfide bond</keyword>
<dbReference type="InterPro" id="IPR036426">
    <property type="entry name" value="Bulb-type_lectin_dom_sf"/>
</dbReference>
<dbReference type="GO" id="GO:0005524">
    <property type="term" value="F:ATP binding"/>
    <property type="evidence" value="ECO:0007669"/>
    <property type="project" value="UniProtKB-KW"/>
</dbReference>
<dbReference type="Gene3D" id="1.10.510.10">
    <property type="entry name" value="Transferase(Phosphotransferase) domain 1"/>
    <property type="match status" value="1"/>
</dbReference>
<dbReference type="FunFam" id="1.10.510.10:FF:000060">
    <property type="entry name" value="G-type lectin S-receptor-like serine/threonine-protein kinase"/>
    <property type="match status" value="1"/>
</dbReference>
<dbReference type="SUPFAM" id="SSF51110">
    <property type="entry name" value="alpha-D-mannose-specific plant lectins"/>
    <property type="match status" value="1"/>
</dbReference>
<evidence type="ECO:0000256" key="3">
    <source>
        <dbReference type="ARBA" id="ARBA00022527"/>
    </source>
</evidence>
<keyword evidence="6 13" id="KW-0547">Nucleotide-binding</keyword>
<organism evidence="18 19">
    <name type="scientific">Gossypium barbadense</name>
    <name type="common">Sea Island cotton</name>
    <name type="synonym">Hibiscus barbadensis</name>
    <dbReference type="NCBI Taxonomy" id="3634"/>
    <lineage>
        <taxon>Eukaryota</taxon>
        <taxon>Viridiplantae</taxon>
        <taxon>Streptophyta</taxon>
        <taxon>Embryophyta</taxon>
        <taxon>Tracheophyta</taxon>
        <taxon>Spermatophyta</taxon>
        <taxon>Magnoliopsida</taxon>
        <taxon>eudicotyledons</taxon>
        <taxon>Gunneridae</taxon>
        <taxon>Pentapetalae</taxon>
        <taxon>rosids</taxon>
        <taxon>malvids</taxon>
        <taxon>Malvales</taxon>
        <taxon>Malvaceae</taxon>
        <taxon>Malvoideae</taxon>
        <taxon>Gossypium</taxon>
    </lineage>
</organism>
<keyword evidence="4 13" id="KW-0808">Transferase</keyword>
<feature type="signal peptide" evidence="14">
    <location>
        <begin position="1"/>
        <end position="26"/>
    </location>
</feature>
<evidence type="ECO:0000256" key="7">
    <source>
        <dbReference type="ARBA" id="ARBA00022777"/>
    </source>
</evidence>
<dbReference type="Gene3D" id="3.30.200.20">
    <property type="entry name" value="Phosphorylase Kinase, domain 1"/>
    <property type="match status" value="1"/>
</dbReference>
<dbReference type="SMART" id="SM00108">
    <property type="entry name" value="B_lectin"/>
    <property type="match status" value="1"/>
</dbReference>
<dbReference type="EMBL" id="KZ664617">
    <property type="protein sequence ID" value="PPS04334.1"/>
    <property type="molecule type" value="Genomic_DNA"/>
</dbReference>
<dbReference type="Pfam" id="PF08276">
    <property type="entry name" value="PAN_2"/>
    <property type="match status" value="1"/>
</dbReference>
<feature type="domain" description="Apple" evidence="17">
    <location>
        <begin position="295"/>
        <end position="378"/>
    </location>
</feature>
<dbReference type="EC" id="2.7.11.1" evidence="13"/>
<comment type="similarity">
    <text evidence="13">Belongs to the protein kinase superfamily. Ser/Thr protein kinase family.</text>
</comment>
<sequence length="801" mass="89726">MANTTRNLLLFSLSCFIPLLFRPTCSQIATIAQGQQLKHDQELVSTSGMFKLGFKSVHEDNSYLGIWYNGEDDNLLWVANRNTPTFGSTGILEIDDRGSLKILHQLADPVVLYSVEEPSNTSATLEDSGNFVLHELKRDGSIKRLLWESFDYPTDTLLPGMKLGINSKTGLNWALTSWRSDKSPASGSFSLGLDPSDSTQWAIWWRGEVYWKSGSFQHGFLEVFLSNSSYDFFYVSNENETYFNYTVKKAVTIFPRLKLNSEGELVSYKADSVASQVSCTKNMSIGCKKLNVPECSRSLGNNVFQKHVGYMSNTGFKFSETDNLSRIDCQAKCLDDCSCVAYASKYDDGTGCEIWSTGVSFTESGTGDNKLDVKREVFILEPRENKWWIWLIASVGVVMIVPPVCSICYKIWENSNRGVGKMNQRVLFDEIGGGAMASTKNDTLISRRTDGHDKQLDVFSFKSIVAATNCFSVGNKLGEGGFGPVYKGKLVDGREIAVKRLSSHSGQGLVEFKNEAILIAKLQHTNLVRLLGFCIQVEEKMLIYEYMPNKSLDFLIFDSEKKYMLNWKERLNIIEGIAQGLIYLHKYSRLKVIHRDLKASNILLDHEMIPKISDFGMARIFGLNESEANTKRVVGTLTEKHPLIVLTSSGYMAPEYAIHGIVSTKTDVFSFGVLLLEIVSGKKTNSCYHPERPLNLIGYAWQLWNEGQGTVLIDPILDESCNQNEALRCIHVGLLCVQNYAIDRPTMADVVSMLSNETVQLPAPKQPAFFIYAAEEEADIGETKWNNCSINHVTVSVMEAR</sequence>
<evidence type="ECO:0000259" key="17">
    <source>
        <dbReference type="PROSITE" id="PS50948"/>
    </source>
</evidence>
<dbReference type="PANTHER" id="PTHR27002">
    <property type="entry name" value="RECEPTOR-LIKE SERINE/THREONINE-PROTEIN KINASE SD1-8"/>
    <property type="match status" value="1"/>
</dbReference>
<feature type="domain" description="Protein kinase" evidence="15">
    <location>
        <begin position="471"/>
        <end position="759"/>
    </location>
</feature>
<dbReference type="SUPFAM" id="SSF56112">
    <property type="entry name" value="Protein kinase-like (PK-like)"/>
    <property type="match status" value="1"/>
</dbReference>
<proteinExistence type="inferred from homology"/>
<keyword evidence="10" id="KW-0325">Glycoprotein</keyword>
<dbReference type="InterPro" id="IPR008271">
    <property type="entry name" value="Ser/Thr_kinase_AS"/>
</dbReference>
<evidence type="ECO:0000256" key="10">
    <source>
        <dbReference type="ARBA" id="ARBA00023180"/>
    </source>
</evidence>
<gene>
    <name evidence="18" type="ORF">GOBAR_AA16327</name>
</gene>
<evidence type="ECO:0000256" key="8">
    <source>
        <dbReference type="ARBA" id="ARBA00022840"/>
    </source>
</evidence>
<dbReference type="Proteomes" id="UP000239757">
    <property type="component" value="Unassembled WGS sequence"/>
</dbReference>
<keyword evidence="5 14" id="KW-0732">Signal</keyword>
<comment type="catalytic activity">
    <reaction evidence="12 13">
        <text>L-seryl-[protein] + ATP = O-phospho-L-seryl-[protein] + ADP + H(+)</text>
        <dbReference type="Rhea" id="RHEA:17989"/>
        <dbReference type="Rhea" id="RHEA-COMP:9863"/>
        <dbReference type="Rhea" id="RHEA-COMP:11604"/>
        <dbReference type="ChEBI" id="CHEBI:15378"/>
        <dbReference type="ChEBI" id="CHEBI:29999"/>
        <dbReference type="ChEBI" id="CHEBI:30616"/>
        <dbReference type="ChEBI" id="CHEBI:83421"/>
        <dbReference type="ChEBI" id="CHEBI:456216"/>
        <dbReference type="EC" id="2.7.11.1"/>
    </reaction>
</comment>
<evidence type="ECO:0000313" key="18">
    <source>
        <dbReference type="EMBL" id="PPS04334.1"/>
    </source>
</evidence>
<dbReference type="GO" id="GO:0004674">
    <property type="term" value="F:protein serine/threonine kinase activity"/>
    <property type="evidence" value="ECO:0007669"/>
    <property type="project" value="UniProtKB-KW"/>
</dbReference>
<accession>A0A2P5XM03</accession>
<dbReference type="FunFam" id="3.30.200.20:FF:000195">
    <property type="entry name" value="G-type lectin S-receptor-like serine/threonine-protein kinase"/>
    <property type="match status" value="1"/>
</dbReference>
<dbReference type="PROSITE" id="PS00108">
    <property type="entry name" value="PROTEIN_KINASE_ST"/>
    <property type="match status" value="1"/>
</dbReference>
<dbReference type="InterPro" id="IPR001480">
    <property type="entry name" value="Bulb-type_lectin_dom"/>
</dbReference>
<dbReference type="InterPro" id="IPR021820">
    <property type="entry name" value="S-locus_recpt_kinase_C"/>
</dbReference>
<dbReference type="SMART" id="SM00220">
    <property type="entry name" value="S_TKc"/>
    <property type="match status" value="1"/>
</dbReference>
<dbReference type="OrthoDB" id="1001228at2759"/>
<dbReference type="GO" id="GO:0106310">
    <property type="term" value="F:protein serine kinase activity"/>
    <property type="evidence" value="ECO:0007669"/>
    <property type="project" value="RHEA"/>
</dbReference>
<dbReference type="GO" id="GO:0005886">
    <property type="term" value="C:plasma membrane"/>
    <property type="evidence" value="ECO:0007669"/>
    <property type="project" value="UniProtKB-SubCell"/>
</dbReference>
<reference evidence="18 19" key="1">
    <citation type="submission" date="2015-01" db="EMBL/GenBank/DDBJ databases">
        <title>Genome of allotetraploid Gossypium barbadense reveals genomic plasticity and fiber elongation in cotton evolution.</title>
        <authorList>
            <person name="Chen X."/>
            <person name="Liu X."/>
            <person name="Zhao B."/>
            <person name="Zheng H."/>
            <person name="Hu Y."/>
            <person name="Lu G."/>
            <person name="Yang C."/>
            <person name="Chen J."/>
            <person name="Shan C."/>
            <person name="Zhang L."/>
            <person name="Zhou Y."/>
            <person name="Wang L."/>
            <person name="Guo W."/>
            <person name="Bai Y."/>
            <person name="Ruan J."/>
            <person name="Shangguan X."/>
            <person name="Mao Y."/>
            <person name="Jiang J."/>
            <person name="Zhu Y."/>
            <person name="Lei J."/>
            <person name="Kang H."/>
            <person name="Chen S."/>
            <person name="He X."/>
            <person name="Wang R."/>
            <person name="Wang Y."/>
            <person name="Chen J."/>
            <person name="Wang L."/>
            <person name="Yu S."/>
            <person name="Wang B."/>
            <person name="Wei J."/>
            <person name="Song S."/>
            <person name="Lu X."/>
            <person name="Gao Z."/>
            <person name="Gu W."/>
            <person name="Deng X."/>
            <person name="Ma D."/>
            <person name="Wang S."/>
            <person name="Liang W."/>
            <person name="Fang L."/>
            <person name="Cai C."/>
            <person name="Zhu X."/>
            <person name="Zhou B."/>
            <person name="Zhang Y."/>
            <person name="Chen Z."/>
            <person name="Xu S."/>
            <person name="Zhu R."/>
            <person name="Wang S."/>
            <person name="Zhang T."/>
            <person name="Zhao G."/>
        </authorList>
    </citation>
    <scope>NUCLEOTIDE SEQUENCE [LARGE SCALE GENOMIC DNA]</scope>
    <source>
        <strain evidence="19">cv. Xinhai21</strain>
        <tissue evidence="18">Leaf</tissue>
    </source>
</reference>
<keyword evidence="7 13" id="KW-0418">Kinase</keyword>
<name>A0A2P5XM03_GOSBA</name>
<evidence type="ECO:0000256" key="6">
    <source>
        <dbReference type="ARBA" id="ARBA00022741"/>
    </source>
</evidence>
<dbReference type="PIRSF" id="PIRSF000641">
    <property type="entry name" value="SRK"/>
    <property type="match status" value="1"/>
</dbReference>
<dbReference type="Pfam" id="PF11883">
    <property type="entry name" value="DUF3403"/>
    <property type="match status" value="1"/>
</dbReference>
<dbReference type="InterPro" id="IPR011009">
    <property type="entry name" value="Kinase-like_dom_sf"/>
</dbReference>
<evidence type="ECO:0000256" key="5">
    <source>
        <dbReference type="ARBA" id="ARBA00022729"/>
    </source>
</evidence>
<protein>
    <recommendedName>
        <fullName evidence="13">Receptor-like serine/threonine-protein kinase</fullName>
        <ecNumber evidence="13">2.7.11.1</ecNumber>
    </recommendedName>
</protein>
<evidence type="ECO:0000256" key="11">
    <source>
        <dbReference type="ARBA" id="ARBA00047899"/>
    </source>
</evidence>
<dbReference type="Pfam" id="PF07714">
    <property type="entry name" value="PK_Tyr_Ser-Thr"/>
    <property type="match status" value="1"/>
</dbReference>
<dbReference type="Pfam" id="PF01453">
    <property type="entry name" value="B_lectin"/>
    <property type="match status" value="1"/>
</dbReference>
<evidence type="ECO:0000259" key="16">
    <source>
        <dbReference type="PROSITE" id="PS50927"/>
    </source>
</evidence>